<keyword evidence="1" id="KW-0472">Membrane</keyword>
<evidence type="ECO:0000256" key="1">
    <source>
        <dbReference type="SAM" id="Phobius"/>
    </source>
</evidence>
<dbReference type="RefSeq" id="WP_134297700.1">
    <property type="nucleotide sequence ID" value="NZ_CP038013.1"/>
</dbReference>
<dbReference type="KEGG" id="sgq:SGLAD_v1c07170"/>
<evidence type="ECO:0000313" key="3">
    <source>
        <dbReference type="Proteomes" id="UP000294309"/>
    </source>
</evidence>
<keyword evidence="1" id="KW-1133">Transmembrane helix</keyword>
<dbReference type="Proteomes" id="UP000294309">
    <property type="component" value="Chromosome"/>
</dbReference>
<dbReference type="AlphaFoldDB" id="A0A4P7AJR9"/>
<gene>
    <name evidence="2" type="ORF">SGLAD_v1c07170</name>
</gene>
<dbReference type="PROSITE" id="PS51257">
    <property type="entry name" value="PROKAR_LIPOPROTEIN"/>
    <property type="match status" value="1"/>
</dbReference>
<accession>A0A4P7AJR9</accession>
<name>A0A4P7AJR9_9MOLU</name>
<dbReference type="EMBL" id="CP038013">
    <property type="protein sequence ID" value="QBQ07916.1"/>
    <property type="molecule type" value="Genomic_DNA"/>
</dbReference>
<organism evidence="2 3">
    <name type="scientific">Spiroplasma gladiatoris</name>
    <dbReference type="NCBI Taxonomy" id="2143"/>
    <lineage>
        <taxon>Bacteria</taxon>
        <taxon>Bacillati</taxon>
        <taxon>Mycoplasmatota</taxon>
        <taxon>Mollicutes</taxon>
        <taxon>Entomoplasmatales</taxon>
        <taxon>Spiroplasmataceae</taxon>
        <taxon>Spiroplasma</taxon>
    </lineage>
</organism>
<sequence length="93" mass="10986">MIEKVKIISNEKFPSNISNFIFACIILLYYGLISTILYYVLKSIKILICGIYILKHKNLKNDLSNIDFKNFYIEEAKKFNIELDSWEELISKN</sequence>
<proteinExistence type="predicted"/>
<keyword evidence="3" id="KW-1185">Reference proteome</keyword>
<evidence type="ECO:0000313" key="2">
    <source>
        <dbReference type="EMBL" id="QBQ07916.1"/>
    </source>
</evidence>
<keyword evidence="1" id="KW-0812">Transmembrane</keyword>
<reference evidence="2 3" key="1">
    <citation type="submission" date="2019-03" db="EMBL/GenBank/DDBJ databases">
        <title>Complete genome sequence of Spiroplasma gladiatoris TG-1 (DSM 22552).</title>
        <authorList>
            <person name="Lin Y.-C."/>
            <person name="Chou L."/>
            <person name="Kuo C.-H."/>
        </authorList>
    </citation>
    <scope>NUCLEOTIDE SEQUENCE [LARGE SCALE GENOMIC DNA]</scope>
    <source>
        <strain evidence="2 3">TG-1</strain>
    </source>
</reference>
<protein>
    <submittedName>
        <fullName evidence="2">Uncharacterized protein</fullName>
    </submittedName>
</protein>
<feature type="transmembrane region" description="Helical" evidence="1">
    <location>
        <begin position="20"/>
        <end position="41"/>
    </location>
</feature>